<proteinExistence type="predicted"/>
<accession>A0A9D2WP03</accession>
<evidence type="ECO:0008006" key="3">
    <source>
        <dbReference type="Google" id="ProtNLM"/>
    </source>
</evidence>
<sequence>MKSTEQMLRNPDIAPSSDVIAKALGEANNAYIKFINEIASHDIQIDWRYYNDGKAWLAKGLFKWRGVRGGQNETTIFWLSIWDGFFKVTIYIPEKARAEVLSLPLDSEVKLMISDSQQMGKLKYFPIVFDLCSDEIFEAVFLLADFRKSIK</sequence>
<protein>
    <recommendedName>
        <fullName evidence="3">DUF3788 domain-containing protein</fullName>
    </recommendedName>
</protein>
<evidence type="ECO:0000313" key="1">
    <source>
        <dbReference type="EMBL" id="KAF1084930.1"/>
    </source>
</evidence>
<keyword evidence="2" id="KW-1185">Reference proteome</keyword>
<dbReference type="RefSeq" id="WP_161821472.1">
    <property type="nucleotide sequence ID" value="NZ_LSRS01000003.1"/>
</dbReference>
<dbReference type="InterPro" id="IPR024265">
    <property type="entry name" value="DUF3788"/>
</dbReference>
<organism evidence="1 2">
    <name type="scientific">Sporotomaculum syntrophicum</name>
    <dbReference type="NCBI Taxonomy" id="182264"/>
    <lineage>
        <taxon>Bacteria</taxon>
        <taxon>Bacillati</taxon>
        <taxon>Bacillota</taxon>
        <taxon>Clostridia</taxon>
        <taxon>Eubacteriales</taxon>
        <taxon>Desulfallaceae</taxon>
        <taxon>Sporotomaculum</taxon>
    </lineage>
</organism>
<evidence type="ECO:0000313" key="2">
    <source>
        <dbReference type="Proteomes" id="UP000798488"/>
    </source>
</evidence>
<dbReference type="EMBL" id="LSRS01000003">
    <property type="protein sequence ID" value="KAF1084930.1"/>
    <property type="molecule type" value="Genomic_DNA"/>
</dbReference>
<gene>
    <name evidence="1" type="ORF">SPSYN_01066</name>
</gene>
<reference evidence="1" key="1">
    <citation type="submission" date="2016-02" db="EMBL/GenBank/DDBJ databases">
        <title>Draft Genome Sequence of Sporotomaculum syntrophicum Strain FB, a Syntrophic Benzoate Degrader.</title>
        <authorList>
            <person name="Nobu M.K."/>
            <person name="Narihiro T."/>
            <person name="Qiu Y.-L."/>
            <person name="Ohashi A."/>
            <person name="Liu W.-T."/>
            <person name="Yuji S."/>
        </authorList>
    </citation>
    <scope>NUCLEOTIDE SEQUENCE</scope>
    <source>
        <strain evidence="1">FB</strain>
    </source>
</reference>
<comment type="caution">
    <text evidence="1">The sequence shown here is derived from an EMBL/GenBank/DDBJ whole genome shotgun (WGS) entry which is preliminary data.</text>
</comment>
<dbReference type="AlphaFoldDB" id="A0A9D2WP03"/>
<dbReference type="Proteomes" id="UP000798488">
    <property type="component" value="Unassembled WGS sequence"/>
</dbReference>
<name>A0A9D2WP03_9FIRM</name>
<dbReference type="OrthoDB" id="1050063at2"/>
<dbReference type="Pfam" id="PF12663">
    <property type="entry name" value="DUF3788"/>
    <property type="match status" value="1"/>
</dbReference>